<name>H6L4W3_SAPGL</name>
<dbReference type="InterPro" id="IPR014284">
    <property type="entry name" value="RNA_pol_sigma-70_dom"/>
</dbReference>
<dbReference type="eggNOG" id="COG1595">
    <property type="taxonomic scope" value="Bacteria"/>
</dbReference>
<evidence type="ECO:0000259" key="6">
    <source>
        <dbReference type="Pfam" id="PF04542"/>
    </source>
</evidence>
<protein>
    <submittedName>
        <fullName evidence="8">RNA polymerase, sigma-24 subunit, ECF subfamily protein</fullName>
    </submittedName>
</protein>
<evidence type="ECO:0000256" key="4">
    <source>
        <dbReference type="ARBA" id="ARBA00023125"/>
    </source>
</evidence>
<dbReference type="Pfam" id="PF08281">
    <property type="entry name" value="Sigma70_r4_2"/>
    <property type="match status" value="1"/>
</dbReference>
<dbReference type="GO" id="GO:0006352">
    <property type="term" value="P:DNA-templated transcription initiation"/>
    <property type="evidence" value="ECO:0007669"/>
    <property type="project" value="InterPro"/>
</dbReference>
<gene>
    <name evidence="8" type="primary">rpoE</name>
    <name evidence="8" type="ordered locus">SGRA_2410</name>
</gene>
<dbReference type="GO" id="GO:0003677">
    <property type="term" value="F:DNA binding"/>
    <property type="evidence" value="ECO:0007669"/>
    <property type="project" value="UniProtKB-KW"/>
</dbReference>
<accession>H6L4W3</accession>
<dbReference type="RefSeq" id="WP_002658221.1">
    <property type="nucleotide sequence ID" value="NC_016940.1"/>
</dbReference>
<dbReference type="NCBIfam" id="TIGR02937">
    <property type="entry name" value="sigma70-ECF"/>
    <property type="match status" value="1"/>
</dbReference>
<dbReference type="Pfam" id="PF04542">
    <property type="entry name" value="Sigma70_r2"/>
    <property type="match status" value="1"/>
</dbReference>
<evidence type="ECO:0000313" key="8">
    <source>
        <dbReference type="EMBL" id="AFC25138.1"/>
    </source>
</evidence>
<dbReference type="CDD" id="cd06171">
    <property type="entry name" value="Sigma70_r4"/>
    <property type="match status" value="1"/>
</dbReference>
<dbReference type="EMBL" id="CP002831">
    <property type="protein sequence ID" value="AFC25138.1"/>
    <property type="molecule type" value="Genomic_DNA"/>
</dbReference>
<feature type="domain" description="RNA polymerase sigma-70 region 2" evidence="6">
    <location>
        <begin position="27"/>
        <end position="96"/>
    </location>
</feature>
<evidence type="ECO:0000256" key="1">
    <source>
        <dbReference type="ARBA" id="ARBA00010641"/>
    </source>
</evidence>
<dbReference type="InterPro" id="IPR007627">
    <property type="entry name" value="RNA_pol_sigma70_r2"/>
</dbReference>
<dbReference type="HOGENOM" id="CLU_047691_3_4_10"/>
<dbReference type="InterPro" id="IPR013249">
    <property type="entry name" value="RNA_pol_sigma70_r4_t2"/>
</dbReference>
<dbReference type="SUPFAM" id="SSF88946">
    <property type="entry name" value="Sigma2 domain of RNA polymerase sigma factors"/>
    <property type="match status" value="1"/>
</dbReference>
<evidence type="ECO:0000256" key="2">
    <source>
        <dbReference type="ARBA" id="ARBA00023015"/>
    </source>
</evidence>
<dbReference type="Gene3D" id="1.10.1740.10">
    <property type="match status" value="1"/>
</dbReference>
<organism evidence="8 9">
    <name type="scientific">Saprospira grandis (strain Lewin)</name>
    <dbReference type="NCBI Taxonomy" id="984262"/>
    <lineage>
        <taxon>Bacteria</taxon>
        <taxon>Pseudomonadati</taxon>
        <taxon>Bacteroidota</taxon>
        <taxon>Saprospiria</taxon>
        <taxon>Saprospirales</taxon>
        <taxon>Saprospiraceae</taxon>
        <taxon>Saprospira</taxon>
    </lineage>
</organism>
<dbReference type="Proteomes" id="UP000007519">
    <property type="component" value="Chromosome"/>
</dbReference>
<dbReference type="OrthoDB" id="9790423at2"/>
<keyword evidence="9" id="KW-1185">Reference proteome</keyword>
<keyword evidence="3" id="KW-0731">Sigma factor</keyword>
<dbReference type="AlphaFoldDB" id="H6L4W3"/>
<keyword evidence="4" id="KW-0238">DNA-binding</keyword>
<dbReference type="PANTHER" id="PTHR43133">
    <property type="entry name" value="RNA POLYMERASE ECF-TYPE SIGMA FACTO"/>
    <property type="match status" value="1"/>
</dbReference>
<dbReference type="PANTHER" id="PTHR43133:SF8">
    <property type="entry name" value="RNA POLYMERASE SIGMA FACTOR HI_1459-RELATED"/>
    <property type="match status" value="1"/>
</dbReference>
<dbReference type="InterPro" id="IPR036388">
    <property type="entry name" value="WH-like_DNA-bd_sf"/>
</dbReference>
<evidence type="ECO:0000256" key="3">
    <source>
        <dbReference type="ARBA" id="ARBA00023082"/>
    </source>
</evidence>
<evidence type="ECO:0000256" key="5">
    <source>
        <dbReference type="ARBA" id="ARBA00023163"/>
    </source>
</evidence>
<dbReference type="SUPFAM" id="SSF88659">
    <property type="entry name" value="Sigma3 and sigma4 domains of RNA polymerase sigma factors"/>
    <property type="match status" value="1"/>
</dbReference>
<keyword evidence="5" id="KW-0804">Transcription</keyword>
<reference evidence="8 9" key="1">
    <citation type="journal article" date="2012" name="Stand. Genomic Sci.">
        <title>Complete genome sequencing and analysis of Saprospira grandis str. Lewin, a predatory marine bacterium.</title>
        <authorList>
            <person name="Saw J.H."/>
            <person name="Yuryev A."/>
            <person name="Kanbe M."/>
            <person name="Hou S."/>
            <person name="Young A.G."/>
            <person name="Aizawa S."/>
            <person name="Alam M."/>
        </authorList>
    </citation>
    <scope>NUCLEOTIDE SEQUENCE [LARGE SCALE GENOMIC DNA]</scope>
    <source>
        <strain evidence="8 9">Lewin</strain>
    </source>
</reference>
<dbReference type="STRING" id="984262.SGRA_2410"/>
<comment type="similarity">
    <text evidence="1">Belongs to the sigma-70 factor family. ECF subfamily.</text>
</comment>
<dbReference type="KEGG" id="sgn:SGRA_2410"/>
<keyword evidence="2" id="KW-0805">Transcription regulation</keyword>
<dbReference type="InterPro" id="IPR013325">
    <property type="entry name" value="RNA_pol_sigma_r2"/>
</dbReference>
<evidence type="ECO:0000313" key="9">
    <source>
        <dbReference type="Proteomes" id="UP000007519"/>
    </source>
</evidence>
<dbReference type="InterPro" id="IPR039425">
    <property type="entry name" value="RNA_pol_sigma-70-like"/>
</dbReference>
<dbReference type="Gene3D" id="1.10.10.10">
    <property type="entry name" value="Winged helix-like DNA-binding domain superfamily/Winged helix DNA-binding domain"/>
    <property type="match status" value="1"/>
</dbReference>
<sequence length="193" mass="23106">MTCKSAHDRDLIRSYMQGDEKSFENLLNKHKARIYTSIYMFVKDKDLANDLFQETFIKIIDTFRSGRYNEEGKFLQWALRISYNLCVDHFRKNKRRPTVAASDDFDILDILKVNEDNQETRIMKRQTYDKVRQLVDCLPKEQREVIILRHYAELSFKEIAQLTKVSINTALGRMRYALINIRRMIEERQISLQ</sequence>
<dbReference type="GO" id="GO:0016987">
    <property type="term" value="F:sigma factor activity"/>
    <property type="evidence" value="ECO:0007669"/>
    <property type="project" value="UniProtKB-KW"/>
</dbReference>
<proteinExistence type="inferred from homology"/>
<feature type="domain" description="RNA polymerase sigma factor 70 region 4 type 2" evidence="7">
    <location>
        <begin position="129"/>
        <end position="169"/>
    </location>
</feature>
<evidence type="ECO:0000259" key="7">
    <source>
        <dbReference type="Pfam" id="PF08281"/>
    </source>
</evidence>
<dbReference type="InterPro" id="IPR013324">
    <property type="entry name" value="RNA_pol_sigma_r3/r4-like"/>
</dbReference>